<accession>A0A392M499</accession>
<evidence type="ECO:0000313" key="1">
    <source>
        <dbReference type="EMBL" id="MCH81578.1"/>
    </source>
</evidence>
<reference evidence="1 2" key="1">
    <citation type="journal article" date="2018" name="Front. Plant Sci.">
        <title>Red Clover (Trifolium pratense) and Zigzag Clover (T. medium) - A Picture of Genomic Similarities and Differences.</title>
        <authorList>
            <person name="Dluhosova J."/>
            <person name="Istvanek J."/>
            <person name="Nedelnik J."/>
            <person name="Repkova J."/>
        </authorList>
    </citation>
    <scope>NUCLEOTIDE SEQUENCE [LARGE SCALE GENOMIC DNA]</scope>
    <source>
        <strain evidence="2">cv. 10/8</strain>
        <tissue evidence="1">Leaf</tissue>
    </source>
</reference>
<gene>
    <name evidence="1" type="ORF">A2U01_0002368</name>
</gene>
<organism evidence="1 2">
    <name type="scientific">Trifolium medium</name>
    <dbReference type="NCBI Taxonomy" id="97028"/>
    <lineage>
        <taxon>Eukaryota</taxon>
        <taxon>Viridiplantae</taxon>
        <taxon>Streptophyta</taxon>
        <taxon>Embryophyta</taxon>
        <taxon>Tracheophyta</taxon>
        <taxon>Spermatophyta</taxon>
        <taxon>Magnoliopsida</taxon>
        <taxon>eudicotyledons</taxon>
        <taxon>Gunneridae</taxon>
        <taxon>Pentapetalae</taxon>
        <taxon>rosids</taxon>
        <taxon>fabids</taxon>
        <taxon>Fabales</taxon>
        <taxon>Fabaceae</taxon>
        <taxon>Papilionoideae</taxon>
        <taxon>50 kb inversion clade</taxon>
        <taxon>NPAAA clade</taxon>
        <taxon>Hologalegina</taxon>
        <taxon>IRL clade</taxon>
        <taxon>Trifolieae</taxon>
        <taxon>Trifolium</taxon>
    </lineage>
</organism>
<evidence type="ECO:0008006" key="3">
    <source>
        <dbReference type="Google" id="ProtNLM"/>
    </source>
</evidence>
<proteinExistence type="predicted"/>
<protein>
    <recommendedName>
        <fullName evidence="3">Endonuclease/exonuclease/phosphatase family protein</fullName>
    </recommendedName>
</protein>
<dbReference type="SUPFAM" id="SSF56219">
    <property type="entry name" value="DNase I-like"/>
    <property type="match status" value="1"/>
</dbReference>
<feature type="non-terminal residue" evidence="1">
    <location>
        <position position="163"/>
    </location>
</feature>
<dbReference type="Proteomes" id="UP000265520">
    <property type="component" value="Unassembled WGS sequence"/>
</dbReference>
<sequence length="163" mass="17852">MGSESAVEVNVQHHPLEEHVGIVPQVVLPCHLAEGQVDTSIAPEGVTISNNYMEGGDFVVQDTLTLPPSQEIHEATKLIDIGKELGINFKGGEGEAVARMVAMEGRDRAEKNNRVRDLVRLEKLDFLALQETKTETVTDTLVQNLWGNDDYDWAFSPADGNNG</sequence>
<comment type="caution">
    <text evidence="1">The sequence shown here is derived from an EMBL/GenBank/DDBJ whole genome shotgun (WGS) entry which is preliminary data.</text>
</comment>
<evidence type="ECO:0000313" key="2">
    <source>
        <dbReference type="Proteomes" id="UP000265520"/>
    </source>
</evidence>
<dbReference type="InterPro" id="IPR036691">
    <property type="entry name" value="Endo/exonu/phosph_ase_sf"/>
</dbReference>
<dbReference type="EMBL" id="LXQA010002476">
    <property type="protein sequence ID" value="MCH81578.1"/>
    <property type="molecule type" value="Genomic_DNA"/>
</dbReference>
<keyword evidence="2" id="KW-1185">Reference proteome</keyword>
<dbReference type="AlphaFoldDB" id="A0A392M499"/>
<name>A0A392M499_9FABA</name>